<dbReference type="RefSeq" id="WP_012744789.1">
    <property type="nucleotide sequence ID" value="NC_012785.1"/>
</dbReference>
<evidence type="ECO:0000256" key="5">
    <source>
        <dbReference type="ARBA" id="ARBA00022989"/>
    </source>
</evidence>
<evidence type="ECO:0000313" key="10">
    <source>
        <dbReference type="Proteomes" id="UP000002382"/>
    </source>
</evidence>
<evidence type="ECO:0000259" key="8">
    <source>
        <dbReference type="PROSITE" id="PS50928"/>
    </source>
</evidence>
<dbReference type="PROSITE" id="PS50928">
    <property type="entry name" value="ABC_TM1"/>
    <property type="match status" value="1"/>
</dbReference>
<dbReference type="InterPro" id="IPR000515">
    <property type="entry name" value="MetI-like"/>
</dbReference>
<evidence type="ECO:0000256" key="7">
    <source>
        <dbReference type="RuleBase" id="RU363032"/>
    </source>
</evidence>
<dbReference type="Gene3D" id="1.10.3720.10">
    <property type="entry name" value="MetI-like"/>
    <property type="match status" value="1"/>
</dbReference>
<protein>
    <submittedName>
        <fullName evidence="9">Binding-protein-dependent transport systems inner membrane component</fullName>
    </submittedName>
</protein>
<reference evidence="9 10" key="2">
    <citation type="journal article" date="2011" name="J. Bacteriol.">
        <title>Genome Sequence of Kosmotoga olearia Strain TBF 19.5.1, a Thermophilic Bacterium with a Wide Growth Temperature Range, Isolated from the Troll B Oil Platform in the North Sea.</title>
        <authorList>
            <person name="Swithers K.S."/>
            <person name="Dipippo J.L."/>
            <person name="Bruce D.C."/>
            <person name="Detter C."/>
            <person name="Tapia R."/>
            <person name="Han S."/>
            <person name="Goodwin L.A."/>
            <person name="Han J."/>
            <person name="Woyke T."/>
            <person name="Pitluck S."/>
            <person name="Pennacchio L."/>
            <person name="Nolan M."/>
            <person name="Mikhailova N."/>
            <person name="Land M.L."/>
            <person name="Nesbo C.L."/>
            <person name="Gogarten J.P."/>
            <person name="Noll K.M."/>
        </authorList>
    </citation>
    <scope>NUCLEOTIDE SEQUENCE [LARGE SCALE GENOMIC DNA]</scope>
    <source>
        <strain evidence="10">ATCC BAA-1733 / DSM 21960 / TBF 19.5.1</strain>
    </source>
</reference>
<feature type="transmembrane region" description="Helical" evidence="7">
    <location>
        <begin position="723"/>
        <end position="744"/>
    </location>
</feature>
<feature type="transmembrane region" description="Helical" evidence="7">
    <location>
        <begin position="636"/>
        <end position="663"/>
    </location>
</feature>
<feature type="transmembrane region" description="Helical" evidence="7">
    <location>
        <begin position="771"/>
        <end position="790"/>
    </location>
</feature>
<feature type="transmembrane region" description="Helical" evidence="7">
    <location>
        <begin position="12"/>
        <end position="32"/>
    </location>
</feature>
<keyword evidence="4 7" id="KW-0812">Transmembrane</keyword>
<accession>C5CD58</accession>
<dbReference type="HOGENOM" id="CLU_018968_0_1_0"/>
<keyword evidence="6 7" id="KW-0472">Membrane</keyword>
<dbReference type="GO" id="GO:0055085">
    <property type="term" value="P:transmembrane transport"/>
    <property type="evidence" value="ECO:0007669"/>
    <property type="project" value="InterPro"/>
</dbReference>
<dbReference type="Pfam" id="PF00528">
    <property type="entry name" value="BPD_transp_1"/>
    <property type="match status" value="1"/>
</dbReference>
<dbReference type="AlphaFoldDB" id="C5CD58"/>
<dbReference type="InterPro" id="IPR035906">
    <property type="entry name" value="MetI-like_sf"/>
</dbReference>
<dbReference type="SUPFAM" id="SSF161098">
    <property type="entry name" value="MetI-like"/>
    <property type="match status" value="1"/>
</dbReference>
<evidence type="ECO:0000256" key="3">
    <source>
        <dbReference type="ARBA" id="ARBA00022475"/>
    </source>
</evidence>
<sequence>MKYTTKTLIQTLVYLIIVAGALLMLIPFAWMLDTSFKASSEVSSWPPKWTTKNAKSEVEFQTKLKYKTTGAGIDLSSLSLSEFRNFAALLGSAAGKDTLVVMLDDDPILRGTVTLRLTDETGQAPAYAKNIDKATYAEVVSEFEEVKSNAPSAYEKELRNIFTDNPSDFIDDFLYVAEFSDEGFARRVMFVANLSASLEGAIGNLKRAVETPFKPFPMDNDTTKKLKEELTLKASELFEPFREEISKVATDLQSMKVGETRVITLEEVRSVITALDNLINEARNLKNLVVKELTPLIPATDMRLKLSLRQVSSLIDGGVIKKLENWKTLLAFYNKVKAFYVSQQVLRLSGSEIVGRIRTDQEVHAILMKEIDNWGAPDELKTYLKNNITEKNVRNSLQIMLSHVDFEYKELLSKYFDNPTQAFNGITEIINLSRAALVSLNDPHYQNAVESKIESGLNYDAFKNIAKEIGAKSGQSLVINASLASLDRYANKVDPATFGRLVSRRWKETRLIGEFSKTVSDTFSELEIVKKPDEVYKVYYRGRITSAGTKSFEIKFKDLYAVWFKDDNVQGKVKYTASEVFKNFWQNYVDAWNAAPFGRYYFNTVFVAVSTTFLEIIFAAMAAFAFAKLDFFGKNFLFTLFLATMMVPGEVLLVPNFITLTAFGWIDTYYALIVPWVVSVFAIFLLRQHFMTIPDELFDAAKIDGMSKWKFLWRIMVPLAKPAVITGALLKFVGSWNAFLWVLIVTKSPEYRTLPVGLQNFSSATGTEYNLLMSAATFSIVPVIILFLVTQKYFIAGIARSGLK</sequence>
<evidence type="ECO:0000313" key="9">
    <source>
        <dbReference type="EMBL" id="ACR79002.1"/>
    </source>
</evidence>
<feature type="transmembrane region" description="Helical" evidence="7">
    <location>
        <begin position="669"/>
        <end position="686"/>
    </location>
</feature>
<dbReference type="Proteomes" id="UP000002382">
    <property type="component" value="Chromosome"/>
</dbReference>
<dbReference type="GO" id="GO:0005886">
    <property type="term" value="C:plasma membrane"/>
    <property type="evidence" value="ECO:0007669"/>
    <property type="project" value="UniProtKB-SubCell"/>
</dbReference>
<dbReference type="PANTHER" id="PTHR43744:SF12">
    <property type="entry name" value="ABC TRANSPORTER PERMEASE PROTEIN MG189-RELATED"/>
    <property type="match status" value="1"/>
</dbReference>
<dbReference type="CDD" id="cd06261">
    <property type="entry name" value="TM_PBP2"/>
    <property type="match status" value="1"/>
</dbReference>
<evidence type="ECO:0000256" key="2">
    <source>
        <dbReference type="ARBA" id="ARBA00022448"/>
    </source>
</evidence>
<keyword evidence="5 7" id="KW-1133">Transmembrane helix</keyword>
<evidence type="ECO:0000256" key="4">
    <source>
        <dbReference type="ARBA" id="ARBA00022692"/>
    </source>
</evidence>
<comment type="subcellular location">
    <subcellularLocation>
        <location evidence="1 7">Cell membrane</location>
        <topology evidence="1 7">Multi-pass membrane protein</topology>
    </subcellularLocation>
</comment>
<keyword evidence="3" id="KW-1003">Cell membrane</keyword>
<feature type="domain" description="ABC transmembrane type-1" evidence="8">
    <location>
        <begin position="601"/>
        <end position="790"/>
    </location>
</feature>
<dbReference type="STRING" id="521045.Kole_0277"/>
<evidence type="ECO:0000256" key="1">
    <source>
        <dbReference type="ARBA" id="ARBA00004651"/>
    </source>
</evidence>
<keyword evidence="2 7" id="KW-0813">Transport</keyword>
<dbReference type="eggNOG" id="COG0395">
    <property type="taxonomic scope" value="Bacteria"/>
</dbReference>
<evidence type="ECO:0000256" key="6">
    <source>
        <dbReference type="ARBA" id="ARBA00023136"/>
    </source>
</evidence>
<gene>
    <name evidence="9" type="ordered locus">Kole_0277</name>
</gene>
<proteinExistence type="inferred from homology"/>
<dbReference type="KEGG" id="kol:Kole_0277"/>
<comment type="similarity">
    <text evidence="7">Belongs to the binding-protein-dependent transport system permease family.</text>
</comment>
<dbReference type="EMBL" id="CP001634">
    <property type="protein sequence ID" value="ACR79002.1"/>
    <property type="molecule type" value="Genomic_DNA"/>
</dbReference>
<feature type="transmembrane region" description="Helical" evidence="7">
    <location>
        <begin position="600"/>
        <end position="624"/>
    </location>
</feature>
<name>C5CD58_KOSOT</name>
<organism evidence="9 10">
    <name type="scientific">Kosmotoga olearia (strain ATCC BAA-1733 / DSM 21960 / TBF 19.5.1)</name>
    <dbReference type="NCBI Taxonomy" id="521045"/>
    <lineage>
        <taxon>Bacteria</taxon>
        <taxon>Thermotogati</taxon>
        <taxon>Thermotogota</taxon>
        <taxon>Thermotogae</taxon>
        <taxon>Kosmotogales</taxon>
        <taxon>Kosmotogaceae</taxon>
        <taxon>Kosmotoga</taxon>
    </lineage>
</organism>
<dbReference type="PANTHER" id="PTHR43744">
    <property type="entry name" value="ABC TRANSPORTER PERMEASE PROTEIN MG189-RELATED-RELATED"/>
    <property type="match status" value="1"/>
</dbReference>
<reference evidence="9 10" key="1">
    <citation type="submission" date="2009-06" db="EMBL/GenBank/DDBJ databases">
        <title>Complete sequence of Thermotogales bacterium TBF 19.5.1.</title>
        <authorList>
            <consortium name="US DOE Joint Genome Institute"/>
            <person name="Lucas S."/>
            <person name="Copeland A."/>
            <person name="Lapidus A."/>
            <person name="Glavina del Rio T."/>
            <person name="Tice H."/>
            <person name="Bruce D."/>
            <person name="Goodwin L."/>
            <person name="Pitluck S."/>
            <person name="Chertkov O."/>
            <person name="Brettin T."/>
            <person name="Detter J.C."/>
            <person name="Han C."/>
            <person name="Schmutz J."/>
            <person name="Larimer F."/>
            <person name="Land M."/>
            <person name="Hauser L."/>
            <person name="Kyrpides N."/>
            <person name="Ovchinnikova G."/>
            <person name="Noll K."/>
        </authorList>
    </citation>
    <scope>NUCLEOTIDE SEQUENCE [LARGE SCALE GENOMIC DNA]</scope>
    <source>
        <strain evidence="10">ATCC BAA-1733 / DSM 21960 / TBF 19.5.1</strain>
    </source>
</reference>
<dbReference type="OrthoDB" id="9772609at2"/>
<keyword evidence="10" id="KW-1185">Reference proteome</keyword>